<keyword evidence="1" id="KW-0472">Membrane</keyword>
<gene>
    <name evidence="2" type="ORF">LOAG_12926</name>
</gene>
<dbReference type="CTD" id="9950394"/>
<dbReference type="AlphaFoldDB" id="A0A1S0TKF4"/>
<accession>A0A1S0TKF4</accession>
<protein>
    <submittedName>
        <fullName evidence="2">Uncharacterized protein</fullName>
    </submittedName>
</protein>
<reference evidence="2" key="1">
    <citation type="submission" date="2012-04" db="EMBL/GenBank/DDBJ databases">
        <title>The Genome Sequence of Loa loa.</title>
        <authorList>
            <consortium name="The Broad Institute Genome Sequencing Platform"/>
            <consortium name="Broad Institute Genome Sequencing Center for Infectious Disease"/>
            <person name="Nutman T.B."/>
            <person name="Fink D.L."/>
            <person name="Russ C."/>
            <person name="Young S."/>
            <person name="Zeng Q."/>
            <person name="Gargeya S."/>
            <person name="Alvarado L."/>
            <person name="Berlin A."/>
            <person name="Chapman S.B."/>
            <person name="Chen Z."/>
            <person name="Freedman E."/>
            <person name="Gellesch M."/>
            <person name="Goldberg J."/>
            <person name="Griggs A."/>
            <person name="Gujja S."/>
            <person name="Heilman E.R."/>
            <person name="Heiman D."/>
            <person name="Howarth C."/>
            <person name="Mehta T."/>
            <person name="Neiman D."/>
            <person name="Pearson M."/>
            <person name="Roberts A."/>
            <person name="Saif S."/>
            <person name="Shea T."/>
            <person name="Shenoy N."/>
            <person name="Sisk P."/>
            <person name="Stolte C."/>
            <person name="Sykes S."/>
            <person name="White J."/>
            <person name="Yandava C."/>
            <person name="Haas B."/>
            <person name="Henn M.R."/>
            <person name="Nusbaum C."/>
            <person name="Birren B."/>
        </authorList>
    </citation>
    <scope>NUCLEOTIDE SEQUENCE [LARGE SCALE GENOMIC DNA]</scope>
</reference>
<dbReference type="EMBL" id="JH712144">
    <property type="protein sequence ID" value="EFO15584.2"/>
    <property type="molecule type" value="Genomic_DNA"/>
</dbReference>
<proteinExistence type="predicted"/>
<dbReference type="KEGG" id="loa:LOAG_12926"/>
<dbReference type="RefSeq" id="XP_020301257.1">
    <property type="nucleotide sequence ID" value="XM_020448616.1"/>
</dbReference>
<name>A0A1S0TKF4_LOALO</name>
<keyword evidence="1" id="KW-0812">Transmembrane</keyword>
<evidence type="ECO:0000313" key="2">
    <source>
        <dbReference type="EMBL" id="EFO15584.2"/>
    </source>
</evidence>
<evidence type="ECO:0000256" key="1">
    <source>
        <dbReference type="SAM" id="Phobius"/>
    </source>
</evidence>
<organism evidence="2">
    <name type="scientific">Loa loa</name>
    <name type="common">Eye worm</name>
    <name type="synonym">Filaria loa</name>
    <dbReference type="NCBI Taxonomy" id="7209"/>
    <lineage>
        <taxon>Eukaryota</taxon>
        <taxon>Metazoa</taxon>
        <taxon>Ecdysozoa</taxon>
        <taxon>Nematoda</taxon>
        <taxon>Chromadorea</taxon>
        <taxon>Rhabditida</taxon>
        <taxon>Spirurina</taxon>
        <taxon>Spiruromorpha</taxon>
        <taxon>Filarioidea</taxon>
        <taxon>Onchocercidae</taxon>
        <taxon>Loa</taxon>
    </lineage>
</organism>
<sequence length="87" mass="9587">MTITTAETTITATTVTTTTATTTVTIKIITIITITITVITITGKNREKLGLRNSWRKSQIVEQFAKEDIGCRTIREGRGLENSSRKS</sequence>
<dbReference type="InParanoid" id="A0A1S0TKF4"/>
<dbReference type="GeneID" id="9950394"/>
<feature type="transmembrane region" description="Helical" evidence="1">
    <location>
        <begin position="24"/>
        <end position="43"/>
    </location>
</feature>
<keyword evidence="1" id="KW-1133">Transmembrane helix</keyword>